<feature type="region of interest" description="Disordered" evidence="6">
    <location>
        <begin position="993"/>
        <end position="1149"/>
    </location>
</feature>
<dbReference type="PROSITE" id="PS00141">
    <property type="entry name" value="ASP_PROTEASE"/>
    <property type="match status" value="1"/>
</dbReference>
<keyword evidence="5" id="KW-0645">Protease</keyword>
<evidence type="ECO:0000256" key="4">
    <source>
        <dbReference type="PIRSR" id="PIRSR601461-2"/>
    </source>
</evidence>
<organism evidence="9 10">
    <name type="scientific">Cryptococcus depauperatus CBS 7841</name>
    <dbReference type="NCBI Taxonomy" id="1295531"/>
    <lineage>
        <taxon>Eukaryota</taxon>
        <taxon>Fungi</taxon>
        <taxon>Dikarya</taxon>
        <taxon>Basidiomycota</taxon>
        <taxon>Agaricomycotina</taxon>
        <taxon>Tremellomycetes</taxon>
        <taxon>Tremellales</taxon>
        <taxon>Cryptococcaceae</taxon>
        <taxon>Cryptococcus</taxon>
    </lineage>
</organism>
<feature type="active site" evidence="3">
    <location>
        <position position="142"/>
    </location>
</feature>
<evidence type="ECO:0000256" key="6">
    <source>
        <dbReference type="SAM" id="MobiDB-lite"/>
    </source>
</evidence>
<dbReference type="InterPro" id="IPR021109">
    <property type="entry name" value="Peptidase_aspartic_dom_sf"/>
</dbReference>
<dbReference type="InterPro" id="IPR001969">
    <property type="entry name" value="Aspartic_peptidase_AS"/>
</dbReference>
<dbReference type="InterPro" id="IPR034164">
    <property type="entry name" value="Pepsin-like_dom"/>
</dbReference>
<gene>
    <name evidence="9" type="ORF">L203_104667</name>
</gene>
<reference evidence="9" key="3">
    <citation type="submission" date="2024-01" db="EMBL/GenBank/DDBJ databases">
        <authorList>
            <person name="Coelho M.A."/>
            <person name="David-Palma M."/>
            <person name="Shea T."/>
            <person name="Sun S."/>
            <person name="Cuomo C.A."/>
            <person name="Heitman J."/>
        </authorList>
    </citation>
    <scope>NUCLEOTIDE SEQUENCE</scope>
    <source>
        <strain evidence="9">CBS 7841</strain>
    </source>
</reference>
<dbReference type="PRINTS" id="PR00792">
    <property type="entry name" value="PEPSIN"/>
</dbReference>
<feature type="compositionally biased region" description="Acidic residues" evidence="6">
    <location>
        <begin position="1379"/>
        <end position="1388"/>
    </location>
</feature>
<dbReference type="GO" id="GO:0006508">
    <property type="term" value="P:proteolysis"/>
    <property type="evidence" value="ECO:0007669"/>
    <property type="project" value="UniProtKB-KW"/>
</dbReference>
<evidence type="ECO:0000313" key="10">
    <source>
        <dbReference type="Proteomes" id="UP000094043"/>
    </source>
</evidence>
<feature type="domain" description="Peptidase A1" evidence="8">
    <location>
        <begin position="124"/>
        <end position="447"/>
    </location>
</feature>
<feature type="signal peptide" evidence="7">
    <location>
        <begin position="1"/>
        <end position="15"/>
    </location>
</feature>
<feature type="disulfide bond" evidence="4">
    <location>
        <begin position="155"/>
        <end position="160"/>
    </location>
</feature>
<dbReference type="Pfam" id="PF00026">
    <property type="entry name" value="Asp"/>
    <property type="match status" value="1"/>
</dbReference>
<name>A0AAJ8JW08_9TREE</name>
<evidence type="ECO:0000256" key="7">
    <source>
        <dbReference type="SAM" id="SignalP"/>
    </source>
</evidence>
<feature type="chain" id="PRO_5042610272" description="Peptidase A1 domain-containing protein" evidence="7">
    <location>
        <begin position="16"/>
        <end position="1511"/>
    </location>
</feature>
<dbReference type="GO" id="GO:0004190">
    <property type="term" value="F:aspartic-type endopeptidase activity"/>
    <property type="evidence" value="ECO:0007669"/>
    <property type="project" value="UniProtKB-KW"/>
</dbReference>
<evidence type="ECO:0000256" key="2">
    <source>
        <dbReference type="ARBA" id="ARBA00022750"/>
    </source>
</evidence>
<keyword evidence="5" id="KW-0378">Hydrolase</keyword>
<keyword evidence="10" id="KW-1185">Reference proteome</keyword>
<feature type="active site" evidence="3">
    <location>
        <position position="334"/>
    </location>
</feature>
<reference evidence="9" key="1">
    <citation type="submission" date="2016-06" db="EMBL/GenBank/DDBJ databases">
        <authorList>
            <person name="Cuomo C."/>
            <person name="Litvintseva A."/>
            <person name="Heitman J."/>
            <person name="Chen Y."/>
            <person name="Sun S."/>
            <person name="Springer D."/>
            <person name="Dromer F."/>
            <person name="Young S."/>
            <person name="Zeng Q."/>
            <person name="Chapman S."/>
            <person name="Gujja S."/>
            <person name="Saif S."/>
            <person name="Birren B."/>
        </authorList>
    </citation>
    <scope>NUCLEOTIDE SEQUENCE</scope>
    <source>
        <strain evidence="9">CBS 7841</strain>
    </source>
</reference>
<dbReference type="Gene3D" id="2.40.70.10">
    <property type="entry name" value="Acid Proteases"/>
    <property type="match status" value="2"/>
</dbReference>
<dbReference type="InterPro" id="IPR033121">
    <property type="entry name" value="PEPTIDASE_A1"/>
</dbReference>
<dbReference type="CDD" id="cd05471">
    <property type="entry name" value="pepsin_like"/>
    <property type="match status" value="1"/>
</dbReference>
<dbReference type="PROSITE" id="PS51767">
    <property type="entry name" value="PEPTIDASE_A1"/>
    <property type="match status" value="1"/>
</dbReference>
<feature type="region of interest" description="Disordered" evidence="6">
    <location>
        <begin position="1235"/>
        <end position="1254"/>
    </location>
</feature>
<dbReference type="GeneID" id="91088877"/>
<evidence type="ECO:0000256" key="3">
    <source>
        <dbReference type="PIRSR" id="PIRSR601461-1"/>
    </source>
</evidence>
<keyword evidence="7" id="KW-0732">Signal</keyword>
<dbReference type="FunFam" id="2.40.70.10:FF:000008">
    <property type="entry name" value="Cathepsin D"/>
    <property type="match status" value="1"/>
</dbReference>
<dbReference type="PANTHER" id="PTHR47966:SF57">
    <property type="entry name" value="PEPTIDASE A1 DOMAIN-CONTAINING PROTEIN"/>
    <property type="match status" value="1"/>
</dbReference>
<dbReference type="FunFam" id="2.40.70.10:FF:000067">
    <property type="entry name" value="Endopeptidase, putative"/>
    <property type="match status" value="1"/>
</dbReference>
<dbReference type="KEGG" id="cdep:91088877"/>
<evidence type="ECO:0000256" key="5">
    <source>
        <dbReference type="RuleBase" id="RU000454"/>
    </source>
</evidence>
<evidence type="ECO:0000256" key="1">
    <source>
        <dbReference type="ARBA" id="ARBA00007447"/>
    </source>
</evidence>
<dbReference type="SUPFAM" id="SSF50630">
    <property type="entry name" value="Acid proteases"/>
    <property type="match status" value="1"/>
</dbReference>
<feature type="region of interest" description="Disordered" evidence="6">
    <location>
        <begin position="1333"/>
        <end position="1458"/>
    </location>
</feature>
<keyword evidence="4" id="KW-1015">Disulfide bond</keyword>
<feature type="region of interest" description="Disordered" evidence="6">
    <location>
        <begin position="21"/>
        <end position="40"/>
    </location>
</feature>
<accession>A0AAJ8JW08</accession>
<dbReference type="Proteomes" id="UP000094043">
    <property type="component" value="Chromosome 5"/>
</dbReference>
<sequence>MIALLLLLLLPITLANPVPELSSSPVPTTHPTPGGISASLSHGKGAVVRSKAYVNLKSERRSLVERDDEGLSRSWLLWAGARVDSKYNEGNGGLAAAYALAVADRRRANNGDIQLTNHNLDTSYSASLTVGTPVQSLNVVLDTGSSDLWVASDKCHTASCSTMSRYDSSSSSSSVDLTTAFSIQYGSGTASGTLLQDIVTLGGYSVASQTFASCDDVSSGLLSSGVSGIMGLSWKALAYSKATPWWITLAKSSSWSEPLFAFYLARYRNVAGASSEEKKGGLATFGYLDSSLYSGDITYVSIADDAQYWQIPIDSAVIQGSSIPLGSSNMAAIDTGTTLIGGPEAIVAAIYAKIHGARRMTGPYSSYYEYPCNTNIQFDLAFGGYTIGITDQDFNLGRYSSDQTMCTGAVYIQTLSSLSPIQWIVGDAALKNTYTIFRYQPAAVGFAALADELIKSEATQSTTIIDAASLLTAISSTALGVTTTSVTTTGTSNTTRNETATSQTPHVVSVGATTTSNIGAVGKNSVAGSSSSASSDALPALSISKWFAIVGGCMLAIGEPAVEKPTRVATRPTTTGHHNLYIEYNDMMEGTPLTRYPPNDAVGKRKSMLNGFFRRSNLPADTILVPRHSLALDTMEKQPQRSLSDKDLSGVVVDEEQDADTNLPAVRLIPPVEDEGEPVSLFPLSPPLRLDTRVAPESPTADKTRRVANARVPGRRPQSVYSSTAWNGMAEGFVLPPPKFSRSGAGFNPSGRQFVVMPKTKREIVQDRQRRMSNVEGWDIDHNVFEGERPVMIRDDTFVTLSLSTGPSESTSVLEGQTKPARIMEEEEEQVAIDAVTAEEFIKANPISNEGTKQMSGPPISSNASLPTTPVTPSSTFTHTTIASPAPESSLPLEKPPISSPTMSKPSTPNHDPISKPGRDRRRTLSLSAAFSGPFFGSNNNSKDSSAVIPPLPPLPPLPKEQTHKMPKKQKSLRNLFASSIASLPAELSGINKKNKDKEGVRGLLKSKSKPNLRIDTSATNSPIVCGPLNSAPAIPGKMDAPTPITPGLLTGLSDTFTSIPDTPTTASTIAPTPSSPTRPPPASGQEKSRSRSKLNKKFSLSNMSVFKRRSSSTPASAATTPSQSPSASTWDLSTEQVGVPQVPDLPKIYRQERKEKEARKVKNEYAPVITETVLSNETPVAVSSPVNVNSASISTSVASSSADFVPFTSMNQSRHPAVPIQIKGIDSIETSPVSSTFTIEPSTSSAASSEYAGDDDPLAAQFMQLPSPVAGDSQFEASNQGPVKGLENLLAHVSGKKSEVVVVEGRKSLEALVILGSTPDALLEQGRITNTAMPSSIRPSQSHDSFASCDSSSTLGKSLPLPSTRVYNDHGLRRESAESEGSEDTDEGVVTPVQDSVEAFVRHRKSSEDSGTLDFQQKPLATLPSGQVYKSARRHESSLPPNSPLPPTPQTSTPFKSNALEREGKDTLARNKMASNIATMDVKDQEAGSLHFDLLGLNLGFERCKGENGA</sequence>
<evidence type="ECO:0000259" key="8">
    <source>
        <dbReference type="PROSITE" id="PS51767"/>
    </source>
</evidence>
<feature type="compositionally biased region" description="Low complexity" evidence="6">
    <location>
        <begin position="1058"/>
        <end position="1073"/>
    </location>
</feature>
<reference evidence="9" key="2">
    <citation type="journal article" date="2022" name="Elife">
        <title>Obligate sexual reproduction of a homothallic fungus closely related to the Cryptococcus pathogenic species complex.</title>
        <authorList>
            <person name="Passer A.R."/>
            <person name="Clancey S.A."/>
            <person name="Shea T."/>
            <person name="David-Palma M."/>
            <person name="Averette A.F."/>
            <person name="Boekhout T."/>
            <person name="Porcel B.M."/>
            <person name="Nowrousian M."/>
            <person name="Cuomo C.A."/>
            <person name="Sun S."/>
            <person name="Heitman J."/>
            <person name="Coelho M.A."/>
        </authorList>
    </citation>
    <scope>NUCLEOTIDE SEQUENCE</scope>
    <source>
        <strain evidence="9">CBS 7841</strain>
    </source>
</reference>
<feature type="compositionally biased region" description="Pro residues" evidence="6">
    <location>
        <begin position="950"/>
        <end position="959"/>
    </location>
</feature>
<dbReference type="PANTHER" id="PTHR47966">
    <property type="entry name" value="BETA-SITE APP-CLEAVING ENZYME, ISOFORM A-RELATED"/>
    <property type="match status" value="1"/>
</dbReference>
<feature type="compositionally biased region" description="Low complexity" evidence="6">
    <location>
        <begin position="1341"/>
        <end position="1354"/>
    </location>
</feature>
<feature type="region of interest" description="Disordered" evidence="6">
    <location>
        <begin position="934"/>
        <end position="971"/>
    </location>
</feature>
<feature type="compositionally biased region" description="Low complexity" evidence="6">
    <location>
        <begin position="1112"/>
        <end position="1130"/>
    </location>
</feature>
<feature type="compositionally biased region" description="Polar residues" evidence="6">
    <location>
        <begin position="1235"/>
        <end position="1249"/>
    </location>
</feature>
<dbReference type="RefSeq" id="XP_066070144.1">
    <property type="nucleotide sequence ID" value="XM_066214047.1"/>
</dbReference>
<feature type="compositionally biased region" description="Polar residues" evidence="6">
    <location>
        <begin position="900"/>
        <end position="910"/>
    </location>
</feature>
<proteinExistence type="inferred from homology"/>
<dbReference type="EMBL" id="CP143788">
    <property type="protein sequence ID" value="WVN89444.1"/>
    <property type="molecule type" value="Genomic_DNA"/>
</dbReference>
<feature type="compositionally biased region" description="Basic and acidic residues" evidence="6">
    <location>
        <begin position="1368"/>
        <end position="1378"/>
    </location>
</feature>
<feature type="compositionally biased region" description="Low complexity" evidence="6">
    <location>
        <begin position="22"/>
        <end position="33"/>
    </location>
</feature>
<feature type="region of interest" description="Disordered" evidence="6">
    <location>
        <begin position="847"/>
        <end position="921"/>
    </location>
</feature>
<dbReference type="InterPro" id="IPR001461">
    <property type="entry name" value="Aspartic_peptidase_A1"/>
</dbReference>
<feature type="compositionally biased region" description="Low complexity" evidence="6">
    <location>
        <begin position="865"/>
        <end position="881"/>
    </location>
</feature>
<feature type="compositionally biased region" description="Pro residues" evidence="6">
    <location>
        <begin position="1074"/>
        <end position="1083"/>
    </location>
</feature>
<comment type="similarity">
    <text evidence="1 5">Belongs to the peptidase A1 family.</text>
</comment>
<keyword evidence="2 5" id="KW-0064">Aspartyl protease</keyword>
<feature type="compositionally biased region" description="Polar residues" evidence="6">
    <location>
        <begin position="847"/>
        <end position="864"/>
    </location>
</feature>
<evidence type="ECO:0000313" key="9">
    <source>
        <dbReference type="EMBL" id="WVN89444.1"/>
    </source>
</evidence>
<protein>
    <recommendedName>
        <fullName evidence="8">Peptidase A1 domain-containing protein</fullName>
    </recommendedName>
</protein>